<dbReference type="PANTHER" id="PTHR47234">
    <property type="match status" value="1"/>
</dbReference>
<dbReference type="InterPro" id="IPR036942">
    <property type="entry name" value="Beta-barrel_TonB_sf"/>
</dbReference>
<keyword evidence="2 8" id="KW-0813">Transport</keyword>
<dbReference type="Gene3D" id="2.40.170.20">
    <property type="entry name" value="TonB-dependent receptor, beta-barrel domain"/>
    <property type="match status" value="1"/>
</dbReference>
<dbReference type="Gene3D" id="2.170.130.10">
    <property type="entry name" value="TonB-dependent receptor, plug domain"/>
    <property type="match status" value="1"/>
</dbReference>
<keyword evidence="13" id="KW-0675">Receptor</keyword>
<dbReference type="SUPFAM" id="SSF56935">
    <property type="entry name" value="Porins"/>
    <property type="match status" value="1"/>
</dbReference>
<feature type="chain" id="PRO_5001949421" evidence="10">
    <location>
        <begin position="22"/>
        <end position="887"/>
    </location>
</feature>
<organism evidence="13 14">
    <name type="scientific">Colwellia psychrerythraea</name>
    <name type="common">Vibrio psychroerythus</name>
    <dbReference type="NCBI Taxonomy" id="28229"/>
    <lineage>
        <taxon>Bacteria</taxon>
        <taxon>Pseudomonadati</taxon>
        <taxon>Pseudomonadota</taxon>
        <taxon>Gammaproteobacteria</taxon>
        <taxon>Alteromonadales</taxon>
        <taxon>Colwelliaceae</taxon>
        <taxon>Colwellia</taxon>
    </lineage>
</organism>
<evidence type="ECO:0000313" key="14">
    <source>
        <dbReference type="Proteomes" id="UP000029843"/>
    </source>
</evidence>
<dbReference type="InterPro" id="IPR012910">
    <property type="entry name" value="Plug_dom"/>
</dbReference>
<evidence type="ECO:0000313" key="13">
    <source>
        <dbReference type="EMBL" id="KGJ94480.1"/>
    </source>
</evidence>
<dbReference type="InterPro" id="IPR037066">
    <property type="entry name" value="Plug_dom_sf"/>
</dbReference>
<dbReference type="InterPro" id="IPR000531">
    <property type="entry name" value="Beta-barrel_TonB"/>
</dbReference>
<dbReference type="EMBL" id="JQED01000005">
    <property type="protein sequence ID" value="KGJ94480.1"/>
    <property type="molecule type" value="Genomic_DNA"/>
</dbReference>
<keyword evidence="6 8" id="KW-0472">Membrane</keyword>
<dbReference type="PATRIC" id="fig|28229.4.peg.677"/>
<keyword evidence="3 8" id="KW-1134">Transmembrane beta strand</keyword>
<dbReference type="RefSeq" id="WP_033092431.1">
    <property type="nucleotide sequence ID" value="NZ_JQED01000005.1"/>
</dbReference>
<dbReference type="PROSITE" id="PS52016">
    <property type="entry name" value="TONB_DEPENDENT_REC_3"/>
    <property type="match status" value="1"/>
</dbReference>
<protein>
    <submittedName>
        <fullName evidence="13">TonB-dependent receptor plug</fullName>
    </submittedName>
</protein>
<proteinExistence type="inferred from homology"/>
<evidence type="ECO:0000256" key="4">
    <source>
        <dbReference type="ARBA" id="ARBA00022692"/>
    </source>
</evidence>
<evidence type="ECO:0000256" key="7">
    <source>
        <dbReference type="ARBA" id="ARBA00023237"/>
    </source>
</evidence>
<evidence type="ECO:0000256" key="5">
    <source>
        <dbReference type="ARBA" id="ARBA00023077"/>
    </source>
</evidence>
<name>A0A099KWA3_COLPS</name>
<feature type="signal peptide" evidence="10">
    <location>
        <begin position="1"/>
        <end position="21"/>
    </location>
</feature>
<comment type="subcellular location">
    <subcellularLocation>
        <location evidence="1 8">Cell outer membrane</location>
        <topology evidence="1 8">Multi-pass membrane protein</topology>
    </subcellularLocation>
</comment>
<reference evidence="13 14" key="1">
    <citation type="submission" date="2014-08" db="EMBL/GenBank/DDBJ databases">
        <title>Genomic and Phenotypic Diversity of Colwellia psychrerythraea strains from Disparate Marine Basins.</title>
        <authorList>
            <person name="Techtmann S.M."/>
            <person name="Stelling S.C."/>
            <person name="Utturkar S.M."/>
            <person name="Alshibli N."/>
            <person name="Harris A."/>
            <person name="Brown S.D."/>
            <person name="Hazen T.C."/>
        </authorList>
    </citation>
    <scope>NUCLEOTIDE SEQUENCE [LARGE SCALE GENOMIC DNA]</scope>
    <source>
        <strain evidence="13 14">ND2E</strain>
    </source>
</reference>
<evidence type="ECO:0000256" key="3">
    <source>
        <dbReference type="ARBA" id="ARBA00022452"/>
    </source>
</evidence>
<accession>A0A099KWA3</accession>
<keyword evidence="5 9" id="KW-0798">TonB box</keyword>
<comment type="caution">
    <text evidence="13">The sequence shown here is derived from an EMBL/GenBank/DDBJ whole genome shotgun (WGS) entry which is preliminary data.</text>
</comment>
<dbReference type="PANTHER" id="PTHR47234:SF2">
    <property type="entry name" value="TONB-DEPENDENT RECEPTOR"/>
    <property type="match status" value="1"/>
</dbReference>
<sequence length="887" mass="96851" precursor="true">MKKSLLFTAMLMAFHSAYAHANVQDTNAAEEIEKISITGSHIKRADFETASPISVITAEQIALTGIVNVEDLLQRMPFSAGVAGNATNAYWTSGGYGTAQVNLRGMGIKRTLVLLNGRRMVNGGTGANSSVDLNTIPTGLIERIDILKDGASAIYGADAVAGVVNIITKSELEGATFTAKAGASDEGDGEHQELTLNIGSSFERGNFVFSANYVNTEAVRQSDRIDCAKSETVNDDGTSQLACFGSSSTEGGRALLADGQSVQFNQNPQGDGNSYETYDSNKHGFTWIPYLNAVSPSKRINLATTLNYQLTEQINLFTEAMYSNRQSEQIVTPRSIGGILVSKDFIYNPTGQDLELTKRRNTELGAPFFFQETHTTRLVLGLNGEFNNDWHWDMAYNYSRNTGNDGWTFDLDKQRASQTLDENLCSPDVGASIPCGDWFGVDELSPEVIDYVKYRREGNGGNELKSFTLNVTGDITQLPAGTLAFAAGLESRYESGWRNPDSTVLRNGGEDSINGHYDVNEVYAEFSLPLLADLPFVKSLNAEIATRYADYSTFGDKTTYKVGLTWQIVDSLMLRGVKSTAFRVPMLTEQFGGTNSENLRTIDPCENASGDIATNCLADGVPVDFVQDGTTVLTAVGGNPEVEPESADTFTLGLVWQASFIEGLSATIDYFDIEVEEAITSVNGSDVLKLCYTDPDAYSDYCNSFERHSVSKQVTSLNQRPVNAAWEKVSGIDFNMQYQGSLFNLTTKVDLEATHLLNHENKPLPGQATHELLGLITEDQGSYTEWRANLGFTVQAENWGTYYAIRYIGTADDVNGGGPIGSSVPSIFYHDIQGNYYLTDDVSLSAGIDNIFDKKAPFLTSWNDANTDVMTYDLHGRRGYVKVSVSF</sequence>
<feature type="domain" description="TonB-dependent receptor plug" evidence="12">
    <location>
        <begin position="48"/>
        <end position="163"/>
    </location>
</feature>
<dbReference type="CDD" id="cd01347">
    <property type="entry name" value="ligand_gated_channel"/>
    <property type="match status" value="1"/>
</dbReference>
<evidence type="ECO:0000259" key="11">
    <source>
        <dbReference type="Pfam" id="PF00593"/>
    </source>
</evidence>
<evidence type="ECO:0000256" key="10">
    <source>
        <dbReference type="SAM" id="SignalP"/>
    </source>
</evidence>
<evidence type="ECO:0000256" key="8">
    <source>
        <dbReference type="PROSITE-ProRule" id="PRU01360"/>
    </source>
</evidence>
<keyword evidence="7 8" id="KW-0998">Cell outer membrane</keyword>
<comment type="similarity">
    <text evidence="8 9">Belongs to the TonB-dependent receptor family.</text>
</comment>
<evidence type="ECO:0000256" key="9">
    <source>
        <dbReference type="RuleBase" id="RU003357"/>
    </source>
</evidence>
<evidence type="ECO:0000256" key="2">
    <source>
        <dbReference type="ARBA" id="ARBA00022448"/>
    </source>
</evidence>
<keyword evidence="4 8" id="KW-0812">Transmembrane</keyword>
<feature type="domain" description="TonB-dependent receptor-like beta-barrel" evidence="11">
    <location>
        <begin position="360"/>
        <end position="851"/>
    </location>
</feature>
<dbReference type="Proteomes" id="UP000029843">
    <property type="component" value="Unassembled WGS sequence"/>
</dbReference>
<dbReference type="AlphaFoldDB" id="A0A099KWA3"/>
<dbReference type="OrthoDB" id="176248at2"/>
<gene>
    <name evidence="13" type="ORF">ND2E_1669</name>
</gene>
<evidence type="ECO:0000259" key="12">
    <source>
        <dbReference type="Pfam" id="PF07715"/>
    </source>
</evidence>
<evidence type="ECO:0000256" key="6">
    <source>
        <dbReference type="ARBA" id="ARBA00023136"/>
    </source>
</evidence>
<dbReference type="Pfam" id="PF07715">
    <property type="entry name" value="Plug"/>
    <property type="match status" value="1"/>
</dbReference>
<evidence type="ECO:0000256" key="1">
    <source>
        <dbReference type="ARBA" id="ARBA00004571"/>
    </source>
</evidence>
<dbReference type="GO" id="GO:0009279">
    <property type="term" value="C:cell outer membrane"/>
    <property type="evidence" value="ECO:0007669"/>
    <property type="project" value="UniProtKB-SubCell"/>
</dbReference>
<keyword evidence="10" id="KW-0732">Signal</keyword>
<dbReference type="InterPro" id="IPR039426">
    <property type="entry name" value="TonB-dep_rcpt-like"/>
</dbReference>
<dbReference type="Pfam" id="PF00593">
    <property type="entry name" value="TonB_dep_Rec_b-barrel"/>
    <property type="match status" value="1"/>
</dbReference>